<dbReference type="RefSeq" id="WP_032072392.1">
    <property type="nucleotide sequence ID" value="NC_025146.1"/>
</dbReference>
<dbReference type="AlphaFoldDB" id="A0A077K2C1"/>
<keyword evidence="1" id="KW-0614">Plasmid</keyword>
<evidence type="ECO:0000313" key="1">
    <source>
        <dbReference type="EMBL" id="BAP25642.1"/>
    </source>
</evidence>
<accession>A0A077K2C1</accession>
<protein>
    <submittedName>
        <fullName evidence="1">Uncharacterized protein</fullName>
    </submittedName>
</protein>
<dbReference type="EMBL" id="AB855771">
    <property type="protein sequence ID" value="BAP25642.1"/>
    <property type="molecule type" value="Genomic_DNA"/>
</dbReference>
<name>A0A077K2C1_CLOBO</name>
<reference evidence="1" key="1">
    <citation type="submission" date="2013-09" db="EMBL/GenBank/DDBJ databases">
        <title>Analysis of type B2 neurotoxin-encoding plasmid in Clostridium botulinum.</title>
        <authorList>
            <person name="Hosomi K."/>
            <person name="Sakaguchi Y."/>
            <person name="Gotoh K."/>
            <person name="Nakamura K."/>
            <person name="Kohda T."/>
            <person name="Mukamoto M."/>
            <person name="Iida T."/>
            <person name="Kozaki S."/>
        </authorList>
    </citation>
    <scope>NUCLEOTIDE SEQUENCE</scope>
    <source>
        <strain evidence="1">111</strain>
        <plasmid evidence="1">pCB111</plasmid>
    </source>
</reference>
<sequence length="138" mass="16307">MSKKVYQVNWNVFGTMEVNANNEEEAKELVNNMNNKELQDRIWEEATQSFEIGTIEEAKPYKFITEIVTEMNNAINKYGVDKVELLLLEEEGIFYIHYHDKHDSHPIGDTYSISDYDIVDIEQLEKLCNENNFDFDRM</sequence>
<proteinExistence type="predicted"/>
<geneLocation type="plasmid" evidence="1">
    <name>pCB111</name>
</geneLocation>
<organism evidence="1">
    <name type="scientific">Clostridium botulinum</name>
    <dbReference type="NCBI Taxonomy" id="1491"/>
    <lineage>
        <taxon>Bacteria</taxon>
        <taxon>Bacillati</taxon>
        <taxon>Bacillota</taxon>
        <taxon>Clostridia</taxon>
        <taxon>Eubacteriales</taxon>
        <taxon>Clostridiaceae</taxon>
        <taxon>Clostridium</taxon>
    </lineage>
</organism>